<dbReference type="GO" id="GO:0010181">
    <property type="term" value="F:FMN binding"/>
    <property type="evidence" value="ECO:0007669"/>
    <property type="project" value="InterPro"/>
</dbReference>
<evidence type="ECO:0000313" key="6">
    <source>
        <dbReference type="Proteomes" id="UP000037696"/>
    </source>
</evidence>
<comment type="similarity">
    <text evidence="2">Belongs to the NADH:flavin oxidoreductase/NADH oxidase family.</text>
</comment>
<evidence type="ECO:0000256" key="1">
    <source>
        <dbReference type="ARBA" id="ARBA00001917"/>
    </source>
</evidence>
<reference evidence="5 6" key="1">
    <citation type="submission" date="2015-08" db="EMBL/GenBank/DDBJ databases">
        <title>Genome sequencing of Penicillium nordicum.</title>
        <authorList>
            <person name="Nguyen H.D."/>
            <person name="Seifert K.A."/>
        </authorList>
    </citation>
    <scope>NUCLEOTIDE SEQUENCE [LARGE SCALE GENOMIC DNA]</scope>
    <source>
        <strain evidence="5 6">DAOMC 185683</strain>
    </source>
</reference>
<dbReference type="STRING" id="229535.A0A0M9W9S4"/>
<dbReference type="InterPro" id="IPR001155">
    <property type="entry name" value="OxRdtase_FMN_N"/>
</dbReference>
<sequence length="368" mass="41656">MSNSNTALFTPIKIGPITLKHRIVFASLTRGRNDENHVATDLQAEYYGQRATDGGLLIVEAMNVNKQAGMSPGTPGIFSKEHVEGWKKVTAAVHAKGGYIQSQLWHQGRAASSKYIKETPLAPSPIAIKGMEFMGDYEYETPREITKEEMKQYVKDFQQAAKNSLEAGFDGVQFHAANGFFFDQFFNSASNQRTDEYGGSPENRARFFFQILDGLIEAVGIEFVSIRLSPWAAFLDVEDEDSYATWGYVVKRLQAEYPKLAFLDMVEPRSVLYDDFYNFGQKESLDPFRAIWKGPIVTTGGYTYDPKRAFEIAEKNPNNLTGFGRLFIANPDLVERLRNNWPLNKYDRPTFYTGGAKGYVDYPFYKAE</sequence>
<dbReference type="Pfam" id="PF00724">
    <property type="entry name" value="Oxidored_FMN"/>
    <property type="match status" value="1"/>
</dbReference>
<dbReference type="Gene3D" id="3.20.20.70">
    <property type="entry name" value="Aldolase class I"/>
    <property type="match status" value="1"/>
</dbReference>
<dbReference type="AlphaFoldDB" id="A0A0M9W9S4"/>
<keyword evidence="3" id="KW-0560">Oxidoreductase</keyword>
<dbReference type="GO" id="GO:0005829">
    <property type="term" value="C:cytosol"/>
    <property type="evidence" value="ECO:0007669"/>
    <property type="project" value="UniProtKB-ARBA"/>
</dbReference>
<dbReference type="GO" id="GO:0016628">
    <property type="term" value="F:oxidoreductase activity, acting on the CH-CH group of donors, NAD or NADP as acceptor"/>
    <property type="evidence" value="ECO:0007669"/>
    <property type="project" value="UniProtKB-ARBA"/>
</dbReference>
<organism evidence="5 6">
    <name type="scientific">Penicillium nordicum</name>
    <dbReference type="NCBI Taxonomy" id="229535"/>
    <lineage>
        <taxon>Eukaryota</taxon>
        <taxon>Fungi</taxon>
        <taxon>Dikarya</taxon>
        <taxon>Ascomycota</taxon>
        <taxon>Pezizomycotina</taxon>
        <taxon>Eurotiomycetes</taxon>
        <taxon>Eurotiomycetidae</taxon>
        <taxon>Eurotiales</taxon>
        <taxon>Aspergillaceae</taxon>
        <taxon>Penicillium</taxon>
    </lineage>
</organism>
<dbReference type="InterPro" id="IPR045247">
    <property type="entry name" value="Oye-like"/>
</dbReference>
<evidence type="ECO:0000256" key="3">
    <source>
        <dbReference type="ARBA" id="ARBA00023002"/>
    </source>
</evidence>
<name>A0A0M9W9S4_9EURO</name>
<dbReference type="Proteomes" id="UP000037696">
    <property type="component" value="Unassembled WGS sequence"/>
</dbReference>
<comment type="caution">
    <text evidence="5">The sequence shown here is derived from an EMBL/GenBank/DDBJ whole genome shotgun (WGS) entry which is preliminary data.</text>
</comment>
<dbReference type="SUPFAM" id="SSF51395">
    <property type="entry name" value="FMN-linked oxidoreductases"/>
    <property type="match status" value="1"/>
</dbReference>
<accession>A0A0M9W9S4</accession>
<keyword evidence="6" id="KW-1185">Reference proteome</keyword>
<dbReference type="FunFam" id="3.20.20.70:FF:000059">
    <property type="entry name" value="N-ethylmaleimide reductase, FMN-linked"/>
    <property type="match status" value="1"/>
</dbReference>
<dbReference type="EMBL" id="LHQQ01000519">
    <property type="protein sequence ID" value="KOS36293.1"/>
    <property type="molecule type" value="Genomic_DNA"/>
</dbReference>
<evidence type="ECO:0000256" key="2">
    <source>
        <dbReference type="ARBA" id="ARBA00005979"/>
    </source>
</evidence>
<proteinExistence type="inferred from homology"/>
<dbReference type="PANTHER" id="PTHR22893:SF91">
    <property type="entry name" value="NADPH DEHYDROGENASE 2-RELATED"/>
    <property type="match status" value="1"/>
</dbReference>
<dbReference type="PANTHER" id="PTHR22893">
    <property type="entry name" value="NADH OXIDOREDUCTASE-RELATED"/>
    <property type="match status" value="1"/>
</dbReference>
<feature type="domain" description="NADH:flavin oxidoreductase/NADH oxidase N-terminal" evidence="4">
    <location>
        <begin position="8"/>
        <end position="344"/>
    </location>
</feature>
<dbReference type="OrthoDB" id="276546at2759"/>
<comment type="cofactor">
    <cofactor evidence="1">
        <name>FMN</name>
        <dbReference type="ChEBI" id="CHEBI:58210"/>
    </cofactor>
</comment>
<protein>
    <recommendedName>
        <fullName evidence="4">NADH:flavin oxidoreductase/NADH oxidase N-terminal domain-containing protein</fullName>
    </recommendedName>
</protein>
<evidence type="ECO:0000313" key="5">
    <source>
        <dbReference type="EMBL" id="KOS36293.1"/>
    </source>
</evidence>
<dbReference type="CDD" id="cd02933">
    <property type="entry name" value="OYE_like_FMN"/>
    <property type="match status" value="1"/>
</dbReference>
<gene>
    <name evidence="5" type="ORF">ACN38_g12977</name>
</gene>
<dbReference type="InterPro" id="IPR013785">
    <property type="entry name" value="Aldolase_TIM"/>
</dbReference>
<evidence type="ECO:0000259" key="4">
    <source>
        <dbReference type="Pfam" id="PF00724"/>
    </source>
</evidence>